<dbReference type="InterPro" id="IPR001647">
    <property type="entry name" value="HTH_TetR"/>
</dbReference>
<protein>
    <submittedName>
        <fullName evidence="4">TetR/AcrR family transcriptional regulator</fullName>
    </submittedName>
</protein>
<evidence type="ECO:0000256" key="2">
    <source>
        <dbReference type="PROSITE-ProRule" id="PRU00335"/>
    </source>
</evidence>
<comment type="caution">
    <text evidence="4">The sequence shown here is derived from an EMBL/GenBank/DDBJ whole genome shotgun (WGS) entry which is preliminary data.</text>
</comment>
<dbReference type="Gene3D" id="1.10.357.10">
    <property type="entry name" value="Tetracycline Repressor, domain 2"/>
    <property type="match status" value="1"/>
</dbReference>
<gene>
    <name evidence="4" type="ORF">KDU71_12950</name>
</gene>
<dbReference type="SUPFAM" id="SSF46689">
    <property type="entry name" value="Homeodomain-like"/>
    <property type="match status" value="1"/>
</dbReference>
<dbReference type="InterPro" id="IPR009057">
    <property type="entry name" value="Homeodomain-like_sf"/>
</dbReference>
<dbReference type="GO" id="GO:0003677">
    <property type="term" value="F:DNA binding"/>
    <property type="evidence" value="ECO:0007669"/>
    <property type="project" value="UniProtKB-UniRule"/>
</dbReference>
<keyword evidence="1 2" id="KW-0238">DNA-binding</keyword>
<evidence type="ECO:0000313" key="5">
    <source>
        <dbReference type="Proteomes" id="UP000679220"/>
    </source>
</evidence>
<reference evidence="4" key="1">
    <citation type="journal article" date="2018" name="Int. J. Syst. Evol. Microbiol.">
        <title>Carboxylicivirga sediminis sp. nov., isolated from coastal sediment.</title>
        <authorList>
            <person name="Wang F.Q."/>
            <person name="Ren L.H."/>
            <person name="Zou R.J."/>
            <person name="Sun Y.Z."/>
            <person name="Liu X.J."/>
            <person name="Jiang F."/>
            <person name="Liu L.J."/>
        </authorList>
    </citation>
    <scope>NUCLEOTIDE SEQUENCE</scope>
    <source>
        <strain evidence="4">JR1</strain>
    </source>
</reference>
<reference evidence="4" key="2">
    <citation type="submission" date="2021-04" db="EMBL/GenBank/DDBJ databases">
        <authorList>
            <person name="Zhang T."/>
            <person name="Zhang Y."/>
            <person name="Lu D."/>
            <person name="Zuo D."/>
            <person name="Du Z."/>
        </authorList>
    </citation>
    <scope>NUCLEOTIDE SEQUENCE</scope>
    <source>
        <strain evidence="4">JR1</strain>
    </source>
</reference>
<accession>A0A941IYG3</accession>
<evidence type="ECO:0000256" key="1">
    <source>
        <dbReference type="ARBA" id="ARBA00023125"/>
    </source>
</evidence>
<dbReference type="EMBL" id="JAGTAR010000019">
    <property type="protein sequence ID" value="MBR8536474.1"/>
    <property type="molecule type" value="Genomic_DNA"/>
</dbReference>
<dbReference type="Proteomes" id="UP000679220">
    <property type="component" value="Unassembled WGS sequence"/>
</dbReference>
<dbReference type="AlphaFoldDB" id="A0A941IYG3"/>
<feature type="DNA-binding region" description="H-T-H motif" evidence="2">
    <location>
        <begin position="44"/>
        <end position="63"/>
    </location>
</feature>
<dbReference type="PROSITE" id="PS50977">
    <property type="entry name" value="HTH_TETR_2"/>
    <property type="match status" value="1"/>
</dbReference>
<name>A0A941IYG3_9BACT</name>
<dbReference type="Pfam" id="PF00440">
    <property type="entry name" value="TetR_N"/>
    <property type="match status" value="1"/>
</dbReference>
<dbReference type="RefSeq" id="WP_212191502.1">
    <property type="nucleotide sequence ID" value="NZ_JAGTAR010000019.1"/>
</dbReference>
<evidence type="ECO:0000313" key="4">
    <source>
        <dbReference type="EMBL" id="MBR8536474.1"/>
    </source>
</evidence>
<feature type="domain" description="HTH tetR-type" evidence="3">
    <location>
        <begin position="21"/>
        <end position="81"/>
    </location>
</feature>
<evidence type="ECO:0000259" key="3">
    <source>
        <dbReference type="PROSITE" id="PS50977"/>
    </source>
</evidence>
<sequence>MSIGIKISLNDKLYIRDPQETSLGQNIIKNSILLIDEIGFEAFTFKKLAAKMGSTEASVYRYFENKHLLLLYLVSWYWEWVSYLIDINTMNISSPLERLNIIISTLVYAYKENPAIDYVNESVLHRVIIAEGTKAYYTKEVDKENTEGFFSNYKMLCEKVAEVIIEVNPEFPYPRALASNLFEMANSHSYFAIHLPRLTDVKVDGEDYEEVKEMLEHFTNTLLLK</sequence>
<organism evidence="4 5">
    <name type="scientific">Carboxylicivirga sediminis</name>
    <dbReference type="NCBI Taxonomy" id="2006564"/>
    <lineage>
        <taxon>Bacteria</taxon>
        <taxon>Pseudomonadati</taxon>
        <taxon>Bacteroidota</taxon>
        <taxon>Bacteroidia</taxon>
        <taxon>Marinilabiliales</taxon>
        <taxon>Marinilabiliaceae</taxon>
        <taxon>Carboxylicivirga</taxon>
    </lineage>
</organism>
<proteinExistence type="predicted"/>
<keyword evidence="5" id="KW-1185">Reference proteome</keyword>